<feature type="compositionally biased region" description="Polar residues" evidence="2">
    <location>
        <begin position="664"/>
        <end position="680"/>
    </location>
</feature>
<feature type="compositionally biased region" description="Basic and acidic residues" evidence="2">
    <location>
        <begin position="272"/>
        <end position="298"/>
    </location>
</feature>
<dbReference type="SUPFAM" id="SSF54928">
    <property type="entry name" value="RNA-binding domain, RBD"/>
    <property type="match status" value="2"/>
</dbReference>
<feature type="region of interest" description="Disordered" evidence="2">
    <location>
        <begin position="271"/>
        <end position="302"/>
    </location>
</feature>
<feature type="domain" description="Mei2-like C-terminal RNA recognition motif" evidence="3">
    <location>
        <begin position="686"/>
        <end position="778"/>
    </location>
</feature>
<accession>A0A1Q9CJY4</accession>
<dbReference type="Pfam" id="PF04059">
    <property type="entry name" value="RRM_2"/>
    <property type="match status" value="2"/>
</dbReference>
<dbReference type="InterPro" id="IPR012677">
    <property type="entry name" value="Nucleotide-bd_a/b_plait_sf"/>
</dbReference>
<dbReference type="InterPro" id="IPR035979">
    <property type="entry name" value="RBD_domain_sf"/>
</dbReference>
<gene>
    <name evidence="4" type="primary">ML4</name>
    <name evidence="4" type="ORF">AK812_SmicGene36049</name>
</gene>
<evidence type="ECO:0000259" key="3">
    <source>
        <dbReference type="Pfam" id="PF04059"/>
    </source>
</evidence>
<dbReference type="InterPro" id="IPR007201">
    <property type="entry name" value="Mei2-like_Rrm_C"/>
</dbReference>
<proteinExistence type="predicted"/>
<dbReference type="PANTHER" id="PTHR24012">
    <property type="entry name" value="RNA BINDING PROTEIN"/>
    <property type="match status" value="1"/>
</dbReference>
<feature type="region of interest" description="Disordered" evidence="2">
    <location>
        <begin position="639"/>
        <end position="686"/>
    </location>
</feature>
<evidence type="ECO:0000256" key="1">
    <source>
        <dbReference type="ARBA" id="ARBA00022884"/>
    </source>
</evidence>
<dbReference type="OrthoDB" id="417481at2759"/>
<dbReference type="EMBL" id="LSRX01001132">
    <property type="protein sequence ID" value="OLP83215.1"/>
    <property type="molecule type" value="Genomic_DNA"/>
</dbReference>
<dbReference type="CDD" id="cd12277">
    <property type="entry name" value="RRM3_MEI2_EAR1_like"/>
    <property type="match status" value="2"/>
</dbReference>
<keyword evidence="5" id="KW-1185">Reference proteome</keyword>
<protein>
    <submittedName>
        <fullName evidence="4">Protein MEI2-like 4</fullName>
    </submittedName>
</protein>
<reference evidence="4 5" key="1">
    <citation type="submission" date="2016-02" db="EMBL/GenBank/DDBJ databases">
        <title>Genome analysis of coral dinoflagellate symbionts highlights evolutionary adaptations to a symbiotic lifestyle.</title>
        <authorList>
            <person name="Aranda M."/>
            <person name="Li Y."/>
            <person name="Liew Y.J."/>
            <person name="Baumgarten S."/>
            <person name="Simakov O."/>
            <person name="Wilson M."/>
            <person name="Piel J."/>
            <person name="Ashoor H."/>
            <person name="Bougouffa S."/>
            <person name="Bajic V.B."/>
            <person name="Ryu T."/>
            <person name="Ravasi T."/>
            <person name="Bayer T."/>
            <person name="Micklem G."/>
            <person name="Kim H."/>
            <person name="Bhak J."/>
            <person name="Lajeunesse T.C."/>
            <person name="Voolstra C.R."/>
        </authorList>
    </citation>
    <scope>NUCLEOTIDE SEQUENCE [LARGE SCALE GENOMIC DNA]</scope>
    <source>
        <strain evidence="4 5">CCMP2467</strain>
    </source>
</reference>
<feature type="region of interest" description="Disordered" evidence="2">
    <location>
        <begin position="191"/>
        <end position="221"/>
    </location>
</feature>
<keyword evidence="1" id="KW-0694">RNA-binding</keyword>
<comment type="caution">
    <text evidence="4">The sequence shown here is derived from an EMBL/GenBank/DDBJ whole genome shotgun (WGS) entry which is preliminary data.</text>
</comment>
<evidence type="ECO:0000313" key="4">
    <source>
        <dbReference type="EMBL" id="OLP83215.1"/>
    </source>
</evidence>
<feature type="domain" description="Mei2-like C-terminal RNA recognition motif" evidence="3">
    <location>
        <begin position="312"/>
        <end position="406"/>
    </location>
</feature>
<name>A0A1Q9CJY4_SYMMI</name>
<organism evidence="4 5">
    <name type="scientific">Symbiodinium microadriaticum</name>
    <name type="common">Dinoflagellate</name>
    <name type="synonym">Zooxanthella microadriatica</name>
    <dbReference type="NCBI Taxonomy" id="2951"/>
    <lineage>
        <taxon>Eukaryota</taxon>
        <taxon>Sar</taxon>
        <taxon>Alveolata</taxon>
        <taxon>Dinophyceae</taxon>
        <taxon>Suessiales</taxon>
        <taxon>Symbiodiniaceae</taxon>
        <taxon>Symbiodinium</taxon>
    </lineage>
</organism>
<dbReference type="GO" id="GO:0003723">
    <property type="term" value="F:RNA binding"/>
    <property type="evidence" value="ECO:0007669"/>
    <property type="project" value="UniProtKB-KW"/>
</dbReference>
<sequence length="824" mass="92755">MESASPSHAPLERSSRHRLAPASECHLAAPKTTLLHSGAILFRYVSHVPVQYRRSWSLERQTQISQLLHLHTSYSTGTGRAKSRIRLQGVGQSEIQAIQQVMFVYMMYMFHSVYEIGLGFEAFRSKWLIELGQIILHAGLGAAEIKSSEADGLRDSRRQKSHSVLAGSVFVVRMSTALLAELGAVPAAAKDADEVSEVETTPGSSPRRRTEVEPDDEEDETKMPTCHMIVKGTFIEVTDGCSMMQRYKKIRKLKTDSILAECDSEPEILLPELDRRPLPEAKSERAQSPIPKKEDRSESPPAVQLSWASHGRTTVMLRNIPNNYTRQMLLELLSESGFDSRYDFVYLPCDFQRDSNLGYAFINLIDSEAVDAFWTVFDGFSSWAIPTAKVGQVTWSGPHQGLEAHVERYRNSPVMHRSVPEEYRPLIFANGEQVPFPPPTRRLKAVLFCTEEAPRRDGHLEHSDSLALTATFAGAPGQDEADTACGHRLPPLRNMEGVFGERVLSYPAAIVAEHFLEKYVFVPFRIFLFPVRSLRVHMSLQHLHRLRHVSARTTSLAICGWVQDQRWKQHAMCAMSTFHADCAETTVSDHQDTEHSVVVKHTFLDVREGESLDEQCRRMRRAYSDPAFLKYTGGAVYNPGQFSDEQDQETQSQHRSQTDHAAAETSSDCPESAPATVSDTTKADGRTTMMLRNLPNNYTRRMLLELLDSHGFSAKYDFVYLPCDFARKSNLGYAFVNLANADIVEAFRSAFDGFVDWELPTAKVCRVGFSGPHQGLTAHIGRYRNSPVMHKSVPDEYKPIILSNGVRQRFPAPTRKIKRPALGR</sequence>
<evidence type="ECO:0000256" key="2">
    <source>
        <dbReference type="SAM" id="MobiDB-lite"/>
    </source>
</evidence>
<evidence type="ECO:0000313" key="5">
    <source>
        <dbReference type="Proteomes" id="UP000186817"/>
    </source>
</evidence>
<dbReference type="Gene3D" id="3.30.70.330">
    <property type="match status" value="1"/>
</dbReference>
<dbReference type="Proteomes" id="UP000186817">
    <property type="component" value="Unassembled WGS sequence"/>
</dbReference>
<dbReference type="AlphaFoldDB" id="A0A1Q9CJY4"/>